<feature type="signal peptide" evidence="4">
    <location>
        <begin position="1"/>
        <end position="18"/>
    </location>
</feature>
<dbReference type="SMART" id="SM00708">
    <property type="entry name" value="PhBP"/>
    <property type="match status" value="1"/>
</dbReference>
<evidence type="ECO:0000256" key="3">
    <source>
        <dbReference type="ARBA" id="ARBA00022525"/>
    </source>
</evidence>
<dbReference type="SUPFAM" id="SSF47565">
    <property type="entry name" value="Insect pheromone/odorant-binding proteins"/>
    <property type="match status" value="1"/>
</dbReference>
<dbReference type="Pfam" id="PF01395">
    <property type="entry name" value="PBP_GOBP"/>
    <property type="match status" value="1"/>
</dbReference>
<keyword evidence="3" id="KW-0964">Secreted</keyword>
<dbReference type="CDD" id="cd23992">
    <property type="entry name" value="PBP_GOBP"/>
    <property type="match status" value="1"/>
</dbReference>
<dbReference type="InterPro" id="IPR006170">
    <property type="entry name" value="PBP/GOBP"/>
</dbReference>
<dbReference type="FunFam" id="1.10.238.20:FF:000001">
    <property type="entry name" value="General odorant-binding protein lush"/>
    <property type="match status" value="1"/>
</dbReference>
<dbReference type="AlphaFoldDB" id="A0A076ED35"/>
<dbReference type="InterPro" id="IPR036728">
    <property type="entry name" value="PBP_GOBP_sf"/>
</dbReference>
<dbReference type="GO" id="GO:0042048">
    <property type="term" value="P:olfactory behavior"/>
    <property type="evidence" value="ECO:0007669"/>
    <property type="project" value="TreeGrafter"/>
</dbReference>
<evidence type="ECO:0000256" key="2">
    <source>
        <dbReference type="ARBA" id="ARBA00008098"/>
    </source>
</evidence>
<dbReference type="PANTHER" id="PTHR21364:SF2">
    <property type="entry name" value="GENERAL ODORANT-BINDING PROTEIN 19A"/>
    <property type="match status" value="1"/>
</dbReference>
<accession>A0A076ED35</accession>
<gene>
    <name evidence="5" type="primary">OBP4</name>
</gene>
<dbReference type="GO" id="GO:0007608">
    <property type="term" value="P:sensory perception of smell"/>
    <property type="evidence" value="ECO:0007669"/>
    <property type="project" value="TreeGrafter"/>
</dbReference>
<keyword evidence="4" id="KW-0732">Signal</keyword>
<dbReference type="GO" id="GO:0005576">
    <property type="term" value="C:extracellular region"/>
    <property type="evidence" value="ECO:0007669"/>
    <property type="project" value="UniProtKB-SubCell"/>
</dbReference>
<sequence length="133" mass="14573">MLGIRVGIIALFVLQAYCFDDEVLELAKMVRESCAEETNVDISLVEKINTGAGLTPDPVLKCYIKCTMETAGMMSDGVMDLEVVMTLMPDDLKNKHGAGLEACGTQKGADDCDTAYLTQVCWQKTCKSDYFLI</sequence>
<evidence type="ECO:0000256" key="1">
    <source>
        <dbReference type="ARBA" id="ARBA00004613"/>
    </source>
</evidence>
<protein>
    <submittedName>
        <fullName evidence="5">Odorant binding protein</fullName>
    </submittedName>
</protein>
<name>A0A076ED35_9NEOP</name>
<dbReference type="GO" id="GO:0035275">
    <property type="term" value="F:dibutyl phthalate binding"/>
    <property type="evidence" value="ECO:0007669"/>
    <property type="project" value="TreeGrafter"/>
</dbReference>
<comment type="similarity">
    <text evidence="2">Belongs to the PBP/GOBP family.</text>
</comment>
<dbReference type="Gene3D" id="1.10.238.20">
    <property type="entry name" value="Pheromone/general odorant binding protein domain"/>
    <property type="match status" value="1"/>
</dbReference>
<evidence type="ECO:0000256" key="4">
    <source>
        <dbReference type="SAM" id="SignalP"/>
    </source>
</evidence>
<reference evidence="5" key="1">
    <citation type="journal article" date="2014" name="Insect Biochem. Mol. Biol.">
        <title>Antennal transcriptome analysis and comparison of olfactory genes in two sympatric defoliators, Dendrolimus houi and Dendrolimus kikuchii (Lepidoptera: Lasiocampidae).</title>
        <authorList>
            <person name="Zhang S."/>
            <person name="Zhang Z."/>
            <person name="Wang H."/>
            <person name="Kong X."/>
        </authorList>
    </citation>
    <scope>NUCLEOTIDE SEQUENCE</scope>
</reference>
<proteinExistence type="evidence at transcript level"/>
<evidence type="ECO:0000313" key="5">
    <source>
        <dbReference type="EMBL" id="AII00970.1"/>
    </source>
</evidence>
<comment type="subcellular location">
    <subcellularLocation>
        <location evidence="1">Secreted</location>
    </subcellularLocation>
</comment>
<feature type="chain" id="PRO_5001711183" evidence="4">
    <location>
        <begin position="19"/>
        <end position="133"/>
    </location>
</feature>
<dbReference type="EMBL" id="KF487572">
    <property type="protein sequence ID" value="AII00970.1"/>
    <property type="molecule type" value="mRNA"/>
</dbReference>
<dbReference type="GO" id="GO:0005549">
    <property type="term" value="F:odorant binding"/>
    <property type="evidence" value="ECO:0007669"/>
    <property type="project" value="InterPro"/>
</dbReference>
<organism evidence="5">
    <name type="scientific">Dendrolimus houi</name>
    <dbReference type="NCBI Taxonomy" id="765132"/>
    <lineage>
        <taxon>Eukaryota</taxon>
        <taxon>Metazoa</taxon>
        <taxon>Ecdysozoa</taxon>
        <taxon>Arthropoda</taxon>
        <taxon>Hexapoda</taxon>
        <taxon>Insecta</taxon>
        <taxon>Pterygota</taxon>
        <taxon>Neoptera</taxon>
        <taxon>Endopterygota</taxon>
        <taxon>Lepidoptera</taxon>
        <taxon>Glossata</taxon>
        <taxon>Ditrysia</taxon>
        <taxon>Bombycoidea</taxon>
        <taxon>Lasiocampidae</taxon>
        <taxon>Dendrolimus</taxon>
    </lineage>
</organism>
<dbReference type="PANTHER" id="PTHR21364">
    <property type="entry name" value="GENERAL ODORANT-BINDING PROTEIN 19A"/>
    <property type="match status" value="1"/>
</dbReference>